<evidence type="ECO:0000256" key="5">
    <source>
        <dbReference type="ARBA" id="ARBA00023242"/>
    </source>
</evidence>
<reference evidence="10" key="1">
    <citation type="submission" date="2023-05" db="EMBL/GenBank/DDBJ databases">
        <title>Nepenthes gracilis genome sequencing.</title>
        <authorList>
            <person name="Fukushima K."/>
        </authorList>
    </citation>
    <scope>NUCLEOTIDE SEQUENCE</scope>
    <source>
        <strain evidence="10">SING2019-196</strain>
    </source>
</reference>
<feature type="region of interest" description="Disordered" evidence="9">
    <location>
        <begin position="448"/>
        <end position="468"/>
    </location>
</feature>
<sequence length="595" mass="67343">MLANEKNLPATIFWTPPPLWKSRPASSPVTWKSEKKPTGDLFHVFHKVPAGDSPYVKAKHVQLIDKDPSRAVSLFWAAINSGDRVDSALKDMAVVMKQLNRSDEAIEAIKSFRHLCSSDSQETLDNVLIELYKRSGRLEEQIEVLQLKLKHIEEGAAFGGKRTKMARSQGKKVYITVEQEYSRILGNLAWAYLQQNSYEVAEEHYRKALSIELDKNKQCNLAVCLLYMNKIQEAKLLLQAIRTSAGDNPMDESYAKSFERASQLMAEIESQSSVKDDEENHTEIHGSLSMAGGSDRGGIYTPPVMVPQREPQSQFFTQPKASHRRAIPAVKLAKGPNRKLQFEEPLMPNEQRRICSRKDQSKNSWDLSGSWKGNLWNTNMTTDFTLYQRVNEDCQGQVDAQEKLHKRRDLITSKKSTATVEETEITQNKFGHGDLKLKENCCTLKTSSPAGVEETERPETKLGLGDGGHNLMAMKDVPICKTKKSWADMAEEEEEEEKLNTSLGDNGQHSYSETSSSPLPFERRSSLLFENLDSNITYAENLSQQFKSFELGDDRSVSMRSWLPSKSSTMSRSWPFGHRLQVFQDITLLPESPRA</sequence>
<dbReference type="SUPFAM" id="SSF48452">
    <property type="entry name" value="TPR-like"/>
    <property type="match status" value="1"/>
</dbReference>
<dbReference type="InterPro" id="IPR019734">
    <property type="entry name" value="TPR_rpt"/>
</dbReference>
<evidence type="ECO:0000256" key="6">
    <source>
        <dbReference type="ARBA" id="ARBA00025750"/>
    </source>
</evidence>
<dbReference type="InterPro" id="IPR044961">
    <property type="entry name" value="MS5/SDI1"/>
</dbReference>
<evidence type="ECO:0000313" key="10">
    <source>
        <dbReference type="EMBL" id="GMH20815.1"/>
    </source>
</evidence>
<evidence type="ECO:0000256" key="8">
    <source>
        <dbReference type="SAM" id="Coils"/>
    </source>
</evidence>
<evidence type="ECO:0000256" key="9">
    <source>
        <dbReference type="SAM" id="MobiDB-lite"/>
    </source>
</evidence>
<keyword evidence="4 8" id="KW-0175">Coiled coil</keyword>
<dbReference type="PANTHER" id="PTHR36326">
    <property type="entry name" value="PROTEIN POLLENLESS 3-LIKE 2"/>
    <property type="match status" value="1"/>
</dbReference>
<organism evidence="10 11">
    <name type="scientific">Nepenthes gracilis</name>
    <name type="common">Slender pitcher plant</name>
    <dbReference type="NCBI Taxonomy" id="150966"/>
    <lineage>
        <taxon>Eukaryota</taxon>
        <taxon>Viridiplantae</taxon>
        <taxon>Streptophyta</taxon>
        <taxon>Embryophyta</taxon>
        <taxon>Tracheophyta</taxon>
        <taxon>Spermatophyta</taxon>
        <taxon>Magnoliopsida</taxon>
        <taxon>eudicotyledons</taxon>
        <taxon>Gunneridae</taxon>
        <taxon>Pentapetalae</taxon>
        <taxon>Caryophyllales</taxon>
        <taxon>Nepenthaceae</taxon>
        <taxon>Nepenthes</taxon>
    </lineage>
</organism>
<proteinExistence type="inferred from homology"/>
<evidence type="ECO:0000256" key="3">
    <source>
        <dbReference type="ARBA" id="ARBA00022803"/>
    </source>
</evidence>
<evidence type="ECO:0000313" key="11">
    <source>
        <dbReference type="Proteomes" id="UP001279734"/>
    </source>
</evidence>
<protein>
    <submittedName>
        <fullName evidence="10">Uncharacterized protein</fullName>
    </submittedName>
</protein>
<dbReference type="Pfam" id="PF13181">
    <property type="entry name" value="TPR_8"/>
    <property type="match status" value="1"/>
</dbReference>
<comment type="similarity">
    <text evidence="6">Belongs to the MS5 protein family.</text>
</comment>
<keyword evidence="11" id="KW-1185">Reference proteome</keyword>
<comment type="caution">
    <text evidence="10">The sequence shown here is derived from an EMBL/GenBank/DDBJ whole genome shotgun (WGS) entry which is preliminary data.</text>
</comment>
<dbReference type="PROSITE" id="PS50005">
    <property type="entry name" value="TPR"/>
    <property type="match status" value="1"/>
</dbReference>
<dbReference type="Proteomes" id="UP001279734">
    <property type="component" value="Unassembled WGS sequence"/>
</dbReference>
<dbReference type="GO" id="GO:0005634">
    <property type="term" value="C:nucleus"/>
    <property type="evidence" value="ECO:0007669"/>
    <property type="project" value="UniProtKB-SubCell"/>
</dbReference>
<dbReference type="EMBL" id="BSYO01000022">
    <property type="protein sequence ID" value="GMH20815.1"/>
    <property type="molecule type" value="Genomic_DNA"/>
</dbReference>
<name>A0AAD3T152_NEPGR</name>
<dbReference type="PANTHER" id="PTHR36326:SF4">
    <property type="entry name" value="PROTEIN POLLENLESS 3-LIKE 1"/>
    <property type="match status" value="1"/>
</dbReference>
<accession>A0AAD3T152</accession>
<keyword evidence="2" id="KW-0677">Repeat</keyword>
<feature type="repeat" description="TPR" evidence="7">
    <location>
        <begin position="182"/>
        <end position="215"/>
    </location>
</feature>
<evidence type="ECO:0000256" key="7">
    <source>
        <dbReference type="PROSITE-ProRule" id="PRU00339"/>
    </source>
</evidence>
<keyword evidence="3 7" id="KW-0802">TPR repeat</keyword>
<feature type="coiled-coil region" evidence="8">
    <location>
        <begin position="128"/>
        <end position="155"/>
    </location>
</feature>
<evidence type="ECO:0000256" key="1">
    <source>
        <dbReference type="ARBA" id="ARBA00004123"/>
    </source>
</evidence>
<comment type="subcellular location">
    <subcellularLocation>
        <location evidence="1">Nucleus</location>
    </subcellularLocation>
</comment>
<feature type="compositionally biased region" description="Polar residues" evidence="9">
    <location>
        <begin position="500"/>
        <end position="518"/>
    </location>
</feature>
<dbReference type="InterPro" id="IPR011990">
    <property type="entry name" value="TPR-like_helical_dom_sf"/>
</dbReference>
<evidence type="ECO:0000256" key="2">
    <source>
        <dbReference type="ARBA" id="ARBA00022737"/>
    </source>
</evidence>
<gene>
    <name evidence="10" type="ORF">Nepgr_022657</name>
</gene>
<keyword evidence="5" id="KW-0539">Nucleus</keyword>
<dbReference type="Gene3D" id="1.25.40.10">
    <property type="entry name" value="Tetratricopeptide repeat domain"/>
    <property type="match status" value="1"/>
</dbReference>
<dbReference type="AlphaFoldDB" id="A0AAD3T152"/>
<feature type="region of interest" description="Disordered" evidence="9">
    <location>
        <begin position="486"/>
        <end position="518"/>
    </location>
</feature>
<evidence type="ECO:0000256" key="4">
    <source>
        <dbReference type="ARBA" id="ARBA00023054"/>
    </source>
</evidence>